<comment type="caution">
    <text evidence="1">The sequence shown here is derived from an EMBL/GenBank/DDBJ whole genome shotgun (WGS) entry which is preliminary data.</text>
</comment>
<sequence length="178" mass="20091">MKEVSRTHICRCSKVCQAAMWEEHTADAADVKDGVHKVAEFLHIFRWQLHLLSLLRNGVETRCCSSLQRPERHTDVRQRANKHAHRRKWGGCRHQEALSMDWCSTCLRILRPEEGSGDTISRCLGGGIVRFLSCIEDVQCRIGPLRGIPLLAGRKWLAAIACPPGEDACWTGRWIGPG</sequence>
<keyword evidence="2" id="KW-1185">Reference proteome</keyword>
<dbReference type="Proteomes" id="UP001476798">
    <property type="component" value="Unassembled WGS sequence"/>
</dbReference>
<protein>
    <submittedName>
        <fullName evidence="1">Uncharacterized protein</fullName>
    </submittedName>
</protein>
<organism evidence="1 2">
    <name type="scientific">Goodea atripinnis</name>
    <dbReference type="NCBI Taxonomy" id="208336"/>
    <lineage>
        <taxon>Eukaryota</taxon>
        <taxon>Metazoa</taxon>
        <taxon>Chordata</taxon>
        <taxon>Craniata</taxon>
        <taxon>Vertebrata</taxon>
        <taxon>Euteleostomi</taxon>
        <taxon>Actinopterygii</taxon>
        <taxon>Neopterygii</taxon>
        <taxon>Teleostei</taxon>
        <taxon>Neoteleostei</taxon>
        <taxon>Acanthomorphata</taxon>
        <taxon>Ovalentaria</taxon>
        <taxon>Atherinomorphae</taxon>
        <taxon>Cyprinodontiformes</taxon>
        <taxon>Goodeidae</taxon>
        <taxon>Goodea</taxon>
    </lineage>
</organism>
<evidence type="ECO:0000313" key="2">
    <source>
        <dbReference type="Proteomes" id="UP001476798"/>
    </source>
</evidence>
<reference evidence="1 2" key="1">
    <citation type="submission" date="2021-06" db="EMBL/GenBank/DDBJ databases">
        <authorList>
            <person name="Palmer J.M."/>
        </authorList>
    </citation>
    <scope>NUCLEOTIDE SEQUENCE [LARGE SCALE GENOMIC DNA]</scope>
    <source>
        <strain evidence="1 2">GA_2019</strain>
        <tissue evidence="1">Muscle</tissue>
    </source>
</reference>
<proteinExistence type="predicted"/>
<dbReference type="EMBL" id="JAHRIO010091569">
    <property type="protein sequence ID" value="MEQ2188805.1"/>
    <property type="molecule type" value="Genomic_DNA"/>
</dbReference>
<name>A0ABV0PZ45_9TELE</name>
<accession>A0ABV0PZ45</accession>
<evidence type="ECO:0000313" key="1">
    <source>
        <dbReference type="EMBL" id="MEQ2188805.1"/>
    </source>
</evidence>
<gene>
    <name evidence="1" type="ORF">GOODEAATRI_018692</name>
</gene>